<organism evidence="6 7">
    <name type="scientific">Enterocloster clostridioformis</name>
    <dbReference type="NCBI Taxonomy" id="1531"/>
    <lineage>
        <taxon>Bacteria</taxon>
        <taxon>Bacillati</taxon>
        <taxon>Bacillota</taxon>
        <taxon>Clostridia</taxon>
        <taxon>Lachnospirales</taxon>
        <taxon>Lachnospiraceae</taxon>
        <taxon>Enterocloster</taxon>
    </lineage>
</organism>
<name>A0A174SEC1_9FIRM</name>
<dbReference type="InterPro" id="IPR000843">
    <property type="entry name" value="HTH_LacI"/>
</dbReference>
<dbReference type="PROSITE" id="PS50932">
    <property type="entry name" value="HTH_LACI_2"/>
    <property type="match status" value="1"/>
</dbReference>
<evidence type="ECO:0000256" key="1">
    <source>
        <dbReference type="ARBA" id="ARBA00023015"/>
    </source>
</evidence>
<evidence type="ECO:0000256" key="2">
    <source>
        <dbReference type="ARBA" id="ARBA00023125"/>
    </source>
</evidence>
<dbReference type="Pfam" id="PF00356">
    <property type="entry name" value="LacI"/>
    <property type="match status" value="1"/>
</dbReference>
<dbReference type="SMART" id="SM00354">
    <property type="entry name" value="HTH_LACI"/>
    <property type="match status" value="1"/>
</dbReference>
<protein>
    <submittedName>
        <fullName evidence="6">LacI family transcriptional regulator</fullName>
    </submittedName>
</protein>
<keyword evidence="1" id="KW-0805">Transcription regulation</keyword>
<dbReference type="RefSeq" id="WP_242857971.1">
    <property type="nucleotide sequence ID" value="NZ_CATYWZ010000086.1"/>
</dbReference>
<dbReference type="PANTHER" id="PTHR30146:SF24">
    <property type="entry name" value="XYLOSE OPERON REGULATORY PROTEIN"/>
    <property type="match status" value="1"/>
</dbReference>
<keyword evidence="3" id="KW-0804">Transcription</keyword>
<evidence type="ECO:0000313" key="6">
    <source>
        <dbReference type="EMBL" id="CUP96022.1"/>
    </source>
</evidence>
<evidence type="ECO:0000259" key="5">
    <source>
        <dbReference type="PROSITE" id="PS50943"/>
    </source>
</evidence>
<feature type="domain" description="HTH lacI-type" evidence="4">
    <location>
        <begin position="2"/>
        <end position="57"/>
    </location>
</feature>
<dbReference type="InterPro" id="IPR010982">
    <property type="entry name" value="Lambda_DNA-bd_dom_sf"/>
</dbReference>
<dbReference type="InterPro" id="IPR001387">
    <property type="entry name" value="Cro/C1-type_HTH"/>
</dbReference>
<dbReference type="EMBL" id="CZAB01000066">
    <property type="protein sequence ID" value="CUP96022.1"/>
    <property type="molecule type" value="Genomic_DNA"/>
</dbReference>
<evidence type="ECO:0000313" key="7">
    <source>
        <dbReference type="Proteomes" id="UP000095512"/>
    </source>
</evidence>
<keyword evidence="2" id="KW-0238">DNA-binding</keyword>
<dbReference type="PROSITE" id="PS00356">
    <property type="entry name" value="HTH_LACI_1"/>
    <property type="match status" value="1"/>
</dbReference>
<reference evidence="6 7" key="1">
    <citation type="submission" date="2015-09" db="EMBL/GenBank/DDBJ databases">
        <authorList>
            <consortium name="Pathogen Informatics"/>
        </authorList>
    </citation>
    <scope>NUCLEOTIDE SEQUENCE [LARGE SCALE GENOMIC DNA]</scope>
    <source>
        <strain evidence="6 7">2789STDY5834865</strain>
    </source>
</reference>
<dbReference type="PANTHER" id="PTHR30146">
    <property type="entry name" value="LACI-RELATED TRANSCRIPTIONAL REPRESSOR"/>
    <property type="match status" value="1"/>
</dbReference>
<sequence length="82" mass="9263">MITLKEIAAEAGVSMTTVSNVLHGKAKKVSPEVEERIKKLLVKYNYIPRFGLNALTNKDSKIISILVNTPDFVERTPYERPF</sequence>
<evidence type="ECO:0000256" key="3">
    <source>
        <dbReference type="ARBA" id="ARBA00023163"/>
    </source>
</evidence>
<dbReference type="GO" id="GO:0000976">
    <property type="term" value="F:transcription cis-regulatory region binding"/>
    <property type="evidence" value="ECO:0007669"/>
    <property type="project" value="TreeGrafter"/>
</dbReference>
<dbReference type="Gene3D" id="1.10.260.40">
    <property type="entry name" value="lambda repressor-like DNA-binding domains"/>
    <property type="match status" value="1"/>
</dbReference>
<dbReference type="Proteomes" id="UP000095512">
    <property type="component" value="Unassembled WGS sequence"/>
</dbReference>
<dbReference type="SUPFAM" id="SSF47413">
    <property type="entry name" value="lambda repressor-like DNA-binding domains"/>
    <property type="match status" value="1"/>
</dbReference>
<accession>A0A174SEC1</accession>
<gene>
    <name evidence="6" type="primary">malR_3</name>
    <name evidence="6" type="ORF">ERS852480_04513</name>
</gene>
<evidence type="ECO:0000259" key="4">
    <source>
        <dbReference type="PROSITE" id="PS50932"/>
    </source>
</evidence>
<dbReference type="GO" id="GO:0003700">
    <property type="term" value="F:DNA-binding transcription factor activity"/>
    <property type="evidence" value="ECO:0007669"/>
    <property type="project" value="TreeGrafter"/>
</dbReference>
<dbReference type="CDD" id="cd01392">
    <property type="entry name" value="HTH_LacI"/>
    <property type="match status" value="1"/>
</dbReference>
<dbReference type="AlphaFoldDB" id="A0A174SEC1"/>
<feature type="domain" description="HTH cro/C1-type" evidence="5">
    <location>
        <begin position="2"/>
        <end position="47"/>
    </location>
</feature>
<dbReference type="PROSITE" id="PS50943">
    <property type="entry name" value="HTH_CROC1"/>
    <property type="match status" value="1"/>
</dbReference>
<proteinExistence type="predicted"/>